<evidence type="ECO:0000313" key="1">
    <source>
        <dbReference type="EMBL" id="ANH83189.1"/>
    </source>
</evidence>
<organism evidence="1 2">
    <name type="scientific">Niabella ginsenosidivorans</name>
    <dbReference type="NCBI Taxonomy" id="1176587"/>
    <lineage>
        <taxon>Bacteria</taxon>
        <taxon>Pseudomonadati</taxon>
        <taxon>Bacteroidota</taxon>
        <taxon>Chitinophagia</taxon>
        <taxon>Chitinophagales</taxon>
        <taxon>Chitinophagaceae</taxon>
        <taxon>Niabella</taxon>
    </lineage>
</organism>
<keyword evidence="2" id="KW-1185">Reference proteome</keyword>
<accession>A0A1A9I805</accession>
<evidence type="ECO:0000313" key="2">
    <source>
        <dbReference type="Proteomes" id="UP000077667"/>
    </source>
</evidence>
<dbReference type="KEGG" id="nia:A8C56_21365"/>
<proteinExistence type="predicted"/>
<dbReference type="Proteomes" id="UP000077667">
    <property type="component" value="Chromosome"/>
</dbReference>
<name>A0A1A9I805_9BACT</name>
<reference evidence="1 2" key="1">
    <citation type="submission" date="2016-05" db="EMBL/GenBank/DDBJ databases">
        <title>Niabella ginsenosidivorans BS26 whole genome sequencing.</title>
        <authorList>
            <person name="Im W.T."/>
            <person name="Siddiqi M.Z."/>
        </authorList>
    </citation>
    <scope>NUCLEOTIDE SEQUENCE [LARGE SCALE GENOMIC DNA]</scope>
    <source>
        <strain evidence="1 2">BS26</strain>
    </source>
</reference>
<dbReference type="EMBL" id="CP015772">
    <property type="protein sequence ID" value="ANH83189.1"/>
    <property type="molecule type" value="Genomic_DNA"/>
</dbReference>
<gene>
    <name evidence="1" type="ORF">A8C56_21365</name>
</gene>
<dbReference type="AlphaFoldDB" id="A0A1A9I805"/>
<sequence>MGSFMNVLEERKTKGMTDSIGETIVVENNVLDKYEQGRKVLETLNKTPQSKPAPDFGAFAPPHRCLFQRASICGHFRK</sequence>
<dbReference type="STRING" id="1176587.A8C56_21365"/>
<protein>
    <submittedName>
        <fullName evidence="1">Uncharacterized protein</fullName>
    </submittedName>
</protein>